<evidence type="ECO:0000256" key="1">
    <source>
        <dbReference type="SAM" id="SignalP"/>
    </source>
</evidence>
<name>A0ABQ9G6U0_9NEOP</name>
<keyword evidence="3" id="KW-1185">Reference proteome</keyword>
<organism evidence="2 3">
    <name type="scientific">Dryococelus australis</name>
    <dbReference type="NCBI Taxonomy" id="614101"/>
    <lineage>
        <taxon>Eukaryota</taxon>
        <taxon>Metazoa</taxon>
        <taxon>Ecdysozoa</taxon>
        <taxon>Arthropoda</taxon>
        <taxon>Hexapoda</taxon>
        <taxon>Insecta</taxon>
        <taxon>Pterygota</taxon>
        <taxon>Neoptera</taxon>
        <taxon>Polyneoptera</taxon>
        <taxon>Phasmatodea</taxon>
        <taxon>Verophasmatodea</taxon>
        <taxon>Anareolatae</taxon>
        <taxon>Phasmatidae</taxon>
        <taxon>Eurycanthinae</taxon>
        <taxon>Dryococelus</taxon>
    </lineage>
</organism>
<dbReference type="Proteomes" id="UP001159363">
    <property type="component" value="Chromosome 14"/>
</dbReference>
<comment type="caution">
    <text evidence="2">The sequence shown here is derived from an EMBL/GenBank/DDBJ whole genome shotgun (WGS) entry which is preliminary data.</text>
</comment>
<sequence length="82" mass="9675">MSQEYLFLLLVTWMMFVKSSKQTLKLEVIVTKMMIVMHHSFSQSELNDLVRDLDLPQQSVELFGLRLKEKKLVSPRDVVFMV</sequence>
<evidence type="ECO:0000313" key="3">
    <source>
        <dbReference type="Proteomes" id="UP001159363"/>
    </source>
</evidence>
<dbReference type="EMBL" id="JARBHB010000015">
    <property type="protein sequence ID" value="KAJ8868162.1"/>
    <property type="molecule type" value="Genomic_DNA"/>
</dbReference>
<accession>A0ABQ9G6U0</accession>
<keyword evidence="1" id="KW-0732">Signal</keyword>
<gene>
    <name evidence="2" type="ORF">PR048_031971</name>
</gene>
<proteinExistence type="predicted"/>
<feature type="signal peptide" evidence="1">
    <location>
        <begin position="1"/>
        <end position="19"/>
    </location>
</feature>
<evidence type="ECO:0000313" key="2">
    <source>
        <dbReference type="EMBL" id="KAJ8868162.1"/>
    </source>
</evidence>
<feature type="chain" id="PRO_5045711391" evidence="1">
    <location>
        <begin position="20"/>
        <end position="82"/>
    </location>
</feature>
<reference evidence="2 3" key="1">
    <citation type="submission" date="2023-02" db="EMBL/GenBank/DDBJ databases">
        <title>LHISI_Scaffold_Assembly.</title>
        <authorList>
            <person name="Stuart O.P."/>
            <person name="Cleave R."/>
            <person name="Magrath M.J.L."/>
            <person name="Mikheyev A.S."/>
        </authorList>
    </citation>
    <scope>NUCLEOTIDE SEQUENCE [LARGE SCALE GENOMIC DNA]</scope>
    <source>
        <strain evidence="2">Daus_M_001</strain>
        <tissue evidence="2">Leg muscle</tissue>
    </source>
</reference>
<protein>
    <submittedName>
        <fullName evidence="2">Uncharacterized protein</fullName>
    </submittedName>
</protein>